<evidence type="ECO:0000313" key="1">
    <source>
        <dbReference type="EMBL" id="GAB1581971.1"/>
    </source>
</evidence>
<comment type="caution">
    <text evidence="1">The sequence shown here is derived from an EMBL/GenBank/DDBJ whole genome shotgun (WGS) entry which is preliminary data.</text>
</comment>
<sequence>MFATAAIFAGGVNTGQAQAPSFMICHGYDCYYKTRVILTPGDLKKIATIMAQGRQSAEAERAAVRRAIALFEERSTAVIGLRDKPRMEFGRARIRGQMDCIDESTNTDHFLKFLQARGWLRHHRVARRTSRGFFLDGRYPHWTAVLKDEHGVLWVVDSWYEPGGGLPDVKRLSDWKRRGVGGER</sequence>
<reference evidence="1 2" key="1">
    <citation type="submission" date="2024-10" db="EMBL/GenBank/DDBJ databases">
        <title>Isolation, draft genome sequencing and identification of Phyllobacterium sp. NSA23, isolated from leaf soil.</title>
        <authorList>
            <person name="Akita H."/>
        </authorList>
    </citation>
    <scope>NUCLEOTIDE SEQUENCE [LARGE SCALE GENOMIC DNA]</scope>
    <source>
        <strain evidence="1 2">NSA23</strain>
    </source>
</reference>
<keyword evidence="2" id="KW-1185">Reference proteome</keyword>
<organism evidence="1 2">
    <name type="scientific">Phyllobacterium phragmitis</name>
    <dbReference type="NCBI Taxonomy" id="2670329"/>
    <lineage>
        <taxon>Bacteria</taxon>
        <taxon>Pseudomonadati</taxon>
        <taxon>Pseudomonadota</taxon>
        <taxon>Alphaproteobacteria</taxon>
        <taxon>Hyphomicrobiales</taxon>
        <taxon>Phyllobacteriaceae</taxon>
        <taxon>Phyllobacterium</taxon>
    </lineage>
</organism>
<proteinExistence type="predicted"/>
<gene>
    <name evidence="1" type="ORF">PPNSA23_19140</name>
</gene>
<evidence type="ECO:0000313" key="2">
    <source>
        <dbReference type="Proteomes" id="UP001628091"/>
    </source>
</evidence>
<protein>
    <submittedName>
        <fullName evidence="1">Uncharacterized protein</fullName>
    </submittedName>
</protein>
<dbReference type="EMBL" id="BAAFZP010000001">
    <property type="protein sequence ID" value="GAB1581971.1"/>
    <property type="molecule type" value="Genomic_DNA"/>
</dbReference>
<accession>A0ABQ0GZ70</accession>
<name>A0ABQ0GZ70_9HYPH</name>
<dbReference type="Proteomes" id="UP001628091">
    <property type="component" value="Unassembled WGS sequence"/>
</dbReference>
<dbReference type="RefSeq" id="WP_407864704.1">
    <property type="nucleotide sequence ID" value="NZ_BAAFZP010000001.1"/>
</dbReference>